<organism evidence="3 4">
    <name type="scientific">Petropleomorpha daqingensis</name>
    <dbReference type="NCBI Taxonomy" id="2026353"/>
    <lineage>
        <taxon>Bacteria</taxon>
        <taxon>Bacillati</taxon>
        <taxon>Actinomycetota</taxon>
        <taxon>Actinomycetes</taxon>
        <taxon>Geodermatophilales</taxon>
        <taxon>Geodermatophilaceae</taxon>
        <taxon>Petropleomorpha</taxon>
    </lineage>
</organism>
<evidence type="ECO:0000313" key="4">
    <source>
        <dbReference type="Proteomes" id="UP000541969"/>
    </source>
</evidence>
<evidence type="ECO:0000313" key="3">
    <source>
        <dbReference type="EMBL" id="NYJ07986.1"/>
    </source>
</evidence>
<dbReference type="InterPro" id="IPR019692">
    <property type="entry name" value="CFP-6_PH"/>
</dbReference>
<gene>
    <name evidence="3" type="ORF">GGQ55_004264</name>
</gene>
<protein>
    <recommendedName>
        <fullName evidence="2">Low molecular weight protein antigen 6 PH domain-containing protein</fullName>
    </recommendedName>
</protein>
<accession>A0A853CKT3</accession>
<sequence>MPSAVTTRVSAVPRVMRLVCAGLAAVVLAVMVIVAIFLKSSSTGVVSFHTSDQVAMIGLGVLLAVGILLLARPRVDADDAGVRVRNILGSHALPWSAVRSVRFERKSPWATLLLVTGEEIAVLAVQSADGERAVAATEGLRALLAANRPPEPPRPPLLYDN</sequence>
<dbReference type="RefSeq" id="WP_366489928.1">
    <property type="nucleotide sequence ID" value="NZ_JACBZT010000001.1"/>
</dbReference>
<evidence type="ECO:0000256" key="1">
    <source>
        <dbReference type="SAM" id="Phobius"/>
    </source>
</evidence>
<feature type="domain" description="Low molecular weight protein antigen 6 PH" evidence="2">
    <location>
        <begin position="72"/>
        <end position="141"/>
    </location>
</feature>
<dbReference type="EMBL" id="JACBZT010000001">
    <property type="protein sequence ID" value="NYJ07986.1"/>
    <property type="molecule type" value="Genomic_DNA"/>
</dbReference>
<name>A0A853CKT3_9ACTN</name>
<comment type="caution">
    <text evidence="3">The sequence shown here is derived from an EMBL/GenBank/DDBJ whole genome shotgun (WGS) entry which is preliminary data.</text>
</comment>
<dbReference type="Pfam" id="PF10756">
    <property type="entry name" value="bPH_6"/>
    <property type="match status" value="1"/>
</dbReference>
<dbReference type="Proteomes" id="UP000541969">
    <property type="component" value="Unassembled WGS sequence"/>
</dbReference>
<reference evidence="3 4" key="1">
    <citation type="submission" date="2020-07" db="EMBL/GenBank/DDBJ databases">
        <title>Sequencing the genomes of 1000 actinobacteria strains.</title>
        <authorList>
            <person name="Klenk H.-P."/>
        </authorList>
    </citation>
    <scope>NUCLEOTIDE SEQUENCE [LARGE SCALE GENOMIC DNA]</scope>
    <source>
        <strain evidence="3 4">DSM 104001</strain>
    </source>
</reference>
<keyword evidence="1" id="KW-1133">Transmembrane helix</keyword>
<feature type="transmembrane region" description="Helical" evidence="1">
    <location>
        <begin position="18"/>
        <end position="38"/>
    </location>
</feature>
<feature type="transmembrane region" description="Helical" evidence="1">
    <location>
        <begin position="53"/>
        <end position="71"/>
    </location>
</feature>
<proteinExistence type="predicted"/>
<keyword evidence="1" id="KW-0812">Transmembrane</keyword>
<keyword evidence="1" id="KW-0472">Membrane</keyword>
<keyword evidence="4" id="KW-1185">Reference proteome</keyword>
<dbReference type="AlphaFoldDB" id="A0A853CKT3"/>
<evidence type="ECO:0000259" key="2">
    <source>
        <dbReference type="Pfam" id="PF10756"/>
    </source>
</evidence>